<dbReference type="PANTHER" id="PTHR24394:SF29">
    <property type="entry name" value="MYONEURIN"/>
    <property type="match status" value="1"/>
</dbReference>
<dbReference type="GO" id="GO:0005634">
    <property type="term" value="C:nucleus"/>
    <property type="evidence" value="ECO:0007669"/>
    <property type="project" value="UniProtKB-SubCell"/>
</dbReference>
<organism evidence="10 11">
    <name type="scientific">Rhodosorus marinus</name>
    <dbReference type="NCBI Taxonomy" id="101924"/>
    <lineage>
        <taxon>Eukaryota</taxon>
        <taxon>Rhodophyta</taxon>
        <taxon>Stylonematophyceae</taxon>
        <taxon>Stylonematales</taxon>
        <taxon>Stylonemataceae</taxon>
        <taxon>Rhodosorus</taxon>
    </lineage>
</organism>
<evidence type="ECO:0000256" key="4">
    <source>
        <dbReference type="ARBA" id="ARBA00022771"/>
    </source>
</evidence>
<dbReference type="InterPro" id="IPR036236">
    <property type="entry name" value="Znf_C2H2_sf"/>
</dbReference>
<keyword evidence="3" id="KW-0677">Repeat</keyword>
<dbReference type="Pfam" id="PF00096">
    <property type="entry name" value="zf-C2H2"/>
    <property type="match status" value="2"/>
</dbReference>
<evidence type="ECO:0000313" key="11">
    <source>
        <dbReference type="Proteomes" id="UP001157974"/>
    </source>
</evidence>
<feature type="domain" description="C2H2-type" evidence="9">
    <location>
        <begin position="68"/>
        <end position="96"/>
    </location>
</feature>
<gene>
    <name evidence="10" type="ORF">NDN08_007268</name>
</gene>
<reference evidence="10 11" key="1">
    <citation type="journal article" date="2023" name="Nat. Commun.">
        <title>Origin of minicircular mitochondrial genomes in red algae.</title>
        <authorList>
            <person name="Lee Y."/>
            <person name="Cho C.H."/>
            <person name="Lee Y.M."/>
            <person name="Park S.I."/>
            <person name="Yang J.H."/>
            <person name="West J.A."/>
            <person name="Bhattacharya D."/>
            <person name="Yoon H.S."/>
        </authorList>
    </citation>
    <scope>NUCLEOTIDE SEQUENCE [LARGE SCALE GENOMIC DNA]</scope>
    <source>
        <strain evidence="10 11">CCMP1338</strain>
        <tissue evidence="10">Whole cell</tissue>
    </source>
</reference>
<evidence type="ECO:0000256" key="2">
    <source>
        <dbReference type="ARBA" id="ARBA00022723"/>
    </source>
</evidence>
<accession>A0AAV8UJI1</accession>
<dbReference type="GO" id="GO:0008270">
    <property type="term" value="F:zinc ion binding"/>
    <property type="evidence" value="ECO:0007669"/>
    <property type="project" value="UniProtKB-KW"/>
</dbReference>
<keyword evidence="6" id="KW-0539">Nucleus</keyword>
<feature type="region of interest" description="Disordered" evidence="8">
    <location>
        <begin position="37"/>
        <end position="62"/>
    </location>
</feature>
<dbReference type="SUPFAM" id="SSF57667">
    <property type="entry name" value="beta-beta-alpha zinc fingers"/>
    <property type="match status" value="1"/>
</dbReference>
<dbReference type="PANTHER" id="PTHR24394">
    <property type="entry name" value="ZINC FINGER PROTEIN"/>
    <property type="match status" value="1"/>
</dbReference>
<sequence length="193" mass="21588">MCRGDFETGAPIVVGTDFMELNMTGFPEGCDSQLPSMASSPSVTIASPDLQTSTGKKIGNKPRTYKQASCPICKKLFFRKYEMNRHVNATHLKMRPFECELCPSKFSRVSHLKSHTEKIHHGRFDNQTPASKQVIEGADPLGWILIQRLFAMGNKKRQLLASENSKVLSSSRSRAFDRVLSTNALIFAADYNE</sequence>
<keyword evidence="2" id="KW-0479">Metal-binding</keyword>
<dbReference type="InterPro" id="IPR013087">
    <property type="entry name" value="Znf_C2H2_type"/>
</dbReference>
<evidence type="ECO:0000256" key="1">
    <source>
        <dbReference type="ARBA" id="ARBA00004123"/>
    </source>
</evidence>
<comment type="caution">
    <text evidence="10">The sequence shown here is derived from an EMBL/GenBank/DDBJ whole genome shotgun (WGS) entry which is preliminary data.</text>
</comment>
<keyword evidence="5" id="KW-0862">Zinc</keyword>
<dbReference type="Proteomes" id="UP001157974">
    <property type="component" value="Unassembled WGS sequence"/>
</dbReference>
<evidence type="ECO:0000256" key="5">
    <source>
        <dbReference type="ARBA" id="ARBA00022833"/>
    </source>
</evidence>
<name>A0AAV8UJI1_9RHOD</name>
<keyword evidence="11" id="KW-1185">Reference proteome</keyword>
<feature type="compositionally biased region" description="Polar residues" evidence="8">
    <location>
        <begin position="37"/>
        <end position="55"/>
    </location>
</feature>
<evidence type="ECO:0000256" key="7">
    <source>
        <dbReference type="PROSITE-ProRule" id="PRU00042"/>
    </source>
</evidence>
<protein>
    <recommendedName>
        <fullName evidence="9">C2H2-type domain-containing protein</fullName>
    </recommendedName>
</protein>
<dbReference type="AlphaFoldDB" id="A0AAV8UJI1"/>
<evidence type="ECO:0000259" key="9">
    <source>
        <dbReference type="PROSITE" id="PS50157"/>
    </source>
</evidence>
<evidence type="ECO:0000256" key="8">
    <source>
        <dbReference type="SAM" id="MobiDB-lite"/>
    </source>
</evidence>
<dbReference type="SMART" id="SM00355">
    <property type="entry name" value="ZnF_C2H2"/>
    <property type="match status" value="2"/>
</dbReference>
<comment type="subcellular location">
    <subcellularLocation>
        <location evidence="1">Nucleus</location>
    </subcellularLocation>
</comment>
<evidence type="ECO:0000313" key="10">
    <source>
        <dbReference type="EMBL" id="KAJ8901422.1"/>
    </source>
</evidence>
<feature type="domain" description="C2H2-type" evidence="9">
    <location>
        <begin position="97"/>
        <end position="125"/>
    </location>
</feature>
<evidence type="ECO:0000256" key="3">
    <source>
        <dbReference type="ARBA" id="ARBA00022737"/>
    </source>
</evidence>
<proteinExistence type="predicted"/>
<keyword evidence="4 7" id="KW-0863">Zinc-finger</keyword>
<dbReference type="EMBL" id="JAMWBK010000011">
    <property type="protein sequence ID" value="KAJ8901422.1"/>
    <property type="molecule type" value="Genomic_DNA"/>
</dbReference>
<dbReference type="Gene3D" id="3.30.160.60">
    <property type="entry name" value="Classic Zinc Finger"/>
    <property type="match status" value="2"/>
</dbReference>
<dbReference type="PROSITE" id="PS00028">
    <property type="entry name" value="ZINC_FINGER_C2H2_1"/>
    <property type="match status" value="2"/>
</dbReference>
<evidence type="ECO:0000256" key="6">
    <source>
        <dbReference type="ARBA" id="ARBA00023242"/>
    </source>
</evidence>
<dbReference type="GO" id="GO:0000981">
    <property type="term" value="F:DNA-binding transcription factor activity, RNA polymerase II-specific"/>
    <property type="evidence" value="ECO:0007669"/>
    <property type="project" value="TreeGrafter"/>
</dbReference>
<dbReference type="PROSITE" id="PS50157">
    <property type="entry name" value="ZINC_FINGER_C2H2_2"/>
    <property type="match status" value="2"/>
</dbReference>